<dbReference type="Pfam" id="PF00089">
    <property type="entry name" value="Trypsin"/>
    <property type="match status" value="1"/>
</dbReference>
<keyword evidence="2" id="KW-0645">Protease</keyword>
<dbReference type="PANTHER" id="PTHR24260">
    <property type="match status" value="1"/>
</dbReference>
<proteinExistence type="predicted"/>
<dbReference type="InterPro" id="IPR043504">
    <property type="entry name" value="Peptidase_S1_PA_chymotrypsin"/>
</dbReference>
<keyword evidence="2" id="KW-0378">Hydrolase</keyword>
<protein>
    <recommendedName>
        <fullName evidence="4">Peptidase S1 domain-containing protein</fullName>
    </recommendedName>
</protein>
<evidence type="ECO:0000313" key="5">
    <source>
        <dbReference type="EMBL" id="CAD7084459.1"/>
    </source>
</evidence>
<evidence type="ECO:0000259" key="4">
    <source>
        <dbReference type="PROSITE" id="PS50240"/>
    </source>
</evidence>
<dbReference type="SMART" id="SM00020">
    <property type="entry name" value="Tryp_SPc"/>
    <property type="match status" value="1"/>
</dbReference>
<organism evidence="5 6">
    <name type="scientific">Hermetia illucens</name>
    <name type="common">Black soldier fly</name>
    <dbReference type="NCBI Taxonomy" id="343691"/>
    <lineage>
        <taxon>Eukaryota</taxon>
        <taxon>Metazoa</taxon>
        <taxon>Ecdysozoa</taxon>
        <taxon>Arthropoda</taxon>
        <taxon>Hexapoda</taxon>
        <taxon>Insecta</taxon>
        <taxon>Pterygota</taxon>
        <taxon>Neoptera</taxon>
        <taxon>Endopterygota</taxon>
        <taxon>Diptera</taxon>
        <taxon>Brachycera</taxon>
        <taxon>Stratiomyomorpha</taxon>
        <taxon>Stratiomyidae</taxon>
        <taxon>Hermetiinae</taxon>
        <taxon>Hermetia</taxon>
    </lineage>
</organism>
<dbReference type="Proteomes" id="UP000594454">
    <property type="component" value="Chromosome 3"/>
</dbReference>
<reference evidence="5 6" key="1">
    <citation type="submission" date="2020-11" db="EMBL/GenBank/DDBJ databases">
        <authorList>
            <person name="Wallbank WR R."/>
            <person name="Pardo Diaz C."/>
            <person name="Kozak K."/>
            <person name="Martin S."/>
            <person name="Jiggins C."/>
            <person name="Moest M."/>
            <person name="Warren A I."/>
            <person name="Generalovic N T."/>
            <person name="Byers J.R.P. K."/>
            <person name="Montejo-Kovacevich G."/>
            <person name="Yen C E."/>
        </authorList>
    </citation>
    <scope>NUCLEOTIDE SEQUENCE [LARGE SCALE GENOMIC DNA]</scope>
</reference>
<gene>
    <name evidence="5" type="ORF">HERILL_LOCUS7350</name>
</gene>
<dbReference type="PROSITE" id="PS00134">
    <property type="entry name" value="TRYPSIN_HIS"/>
    <property type="match status" value="1"/>
</dbReference>
<name>A0A7R8UPC5_HERIL</name>
<dbReference type="GO" id="GO:0004252">
    <property type="term" value="F:serine-type endopeptidase activity"/>
    <property type="evidence" value="ECO:0007669"/>
    <property type="project" value="InterPro"/>
</dbReference>
<dbReference type="PANTHER" id="PTHR24260:SF136">
    <property type="entry name" value="GH08193P-RELATED"/>
    <property type="match status" value="1"/>
</dbReference>
<evidence type="ECO:0000256" key="3">
    <source>
        <dbReference type="SAM" id="SignalP"/>
    </source>
</evidence>
<feature type="domain" description="Peptidase S1" evidence="4">
    <location>
        <begin position="129"/>
        <end position="372"/>
    </location>
</feature>
<accession>A0A7R8UPC5</accession>
<dbReference type="GO" id="GO:0006508">
    <property type="term" value="P:proteolysis"/>
    <property type="evidence" value="ECO:0007669"/>
    <property type="project" value="UniProtKB-KW"/>
</dbReference>
<keyword evidence="3" id="KW-0732">Signal</keyword>
<keyword evidence="2" id="KW-0720">Serine protease</keyword>
<dbReference type="Gene3D" id="2.40.10.10">
    <property type="entry name" value="Trypsin-like serine proteases"/>
    <property type="match status" value="1"/>
</dbReference>
<sequence>MLFENFCCFVILCSIFAFASSRPQVSDFQFFYDTNVKYEGSECKTTSGLNGICQSVQNCEKTNIKVSKNDFCSFSNVGPLYCCTTATSGATEPTNLVENKQSDKLLSLRPIEQICEHYYPRDKPPRLVFTGGEKSKADDHPHMAALGWINFDGGIDWRCGGAVVTSNFILTAAHCTSFRGNPPVIARTGDLNLLITENNTFPEDFQITNIYVHPEYKSHEMYHDIALLKISPDFSKRKFLPACIWSQYQIPQQEVLGMGYGTLAFSGPQSNELYEGTLKLQSHEECVQKVPTSPDIPRGIIRGQLCAQDPQNIKDTCQGDSGGPLQFDNSVGYSWRPTIVGITSFGQNCAGSVPGVYTRVSEYLEWLENILLSDFHNNTETTTNFKLNKHSKLR</sequence>
<dbReference type="InterPro" id="IPR051333">
    <property type="entry name" value="CLIP_Serine_Protease"/>
</dbReference>
<dbReference type="AlphaFoldDB" id="A0A7R8UPC5"/>
<dbReference type="InterPro" id="IPR009003">
    <property type="entry name" value="Peptidase_S1_PA"/>
</dbReference>
<evidence type="ECO:0000313" key="6">
    <source>
        <dbReference type="Proteomes" id="UP000594454"/>
    </source>
</evidence>
<dbReference type="EMBL" id="LR899011">
    <property type="protein sequence ID" value="CAD7084459.1"/>
    <property type="molecule type" value="Genomic_DNA"/>
</dbReference>
<feature type="chain" id="PRO_5031051776" description="Peptidase S1 domain-containing protein" evidence="3">
    <location>
        <begin position="22"/>
        <end position="394"/>
    </location>
</feature>
<dbReference type="PROSITE" id="PS00135">
    <property type="entry name" value="TRYPSIN_SER"/>
    <property type="match status" value="1"/>
</dbReference>
<dbReference type="CDD" id="cd00190">
    <property type="entry name" value="Tryp_SPc"/>
    <property type="match status" value="1"/>
</dbReference>
<dbReference type="SUPFAM" id="SSF50494">
    <property type="entry name" value="Trypsin-like serine proteases"/>
    <property type="match status" value="1"/>
</dbReference>
<dbReference type="InterPro" id="IPR033116">
    <property type="entry name" value="TRYPSIN_SER"/>
</dbReference>
<dbReference type="OrthoDB" id="10004439at2759"/>
<dbReference type="PRINTS" id="PR00722">
    <property type="entry name" value="CHYMOTRYPSIN"/>
</dbReference>
<evidence type="ECO:0000256" key="2">
    <source>
        <dbReference type="RuleBase" id="RU363034"/>
    </source>
</evidence>
<dbReference type="PROSITE" id="PS50240">
    <property type="entry name" value="TRYPSIN_DOM"/>
    <property type="match status" value="1"/>
</dbReference>
<dbReference type="InterPro" id="IPR001314">
    <property type="entry name" value="Peptidase_S1A"/>
</dbReference>
<dbReference type="InParanoid" id="A0A7R8UPC5"/>
<feature type="signal peptide" evidence="3">
    <location>
        <begin position="1"/>
        <end position="21"/>
    </location>
</feature>
<evidence type="ECO:0000256" key="1">
    <source>
        <dbReference type="ARBA" id="ARBA00023157"/>
    </source>
</evidence>
<keyword evidence="1" id="KW-1015">Disulfide bond</keyword>
<dbReference type="InterPro" id="IPR018114">
    <property type="entry name" value="TRYPSIN_HIS"/>
</dbReference>
<keyword evidence="6" id="KW-1185">Reference proteome</keyword>
<dbReference type="InterPro" id="IPR001254">
    <property type="entry name" value="Trypsin_dom"/>
</dbReference>